<protein>
    <submittedName>
        <fullName evidence="2">M6 family metalloprotease domain-containing protein</fullName>
    </submittedName>
</protein>
<organism evidence="2 3">
    <name type="scientific">Streptomyces qinzhouensis</name>
    <dbReference type="NCBI Taxonomy" id="2599401"/>
    <lineage>
        <taxon>Bacteria</taxon>
        <taxon>Bacillati</taxon>
        <taxon>Actinomycetota</taxon>
        <taxon>Actinomycetes</taxon>
        <taxon>Kitasatosporales</taxon>
        <taxon>Streptomycetaceae</taxon>
        <taxon>Streptomyces</taxon>
    </lineage>
</organism>
<name>A0A5B8IT83_9ACTN</name>
<keyword evidence="2" id="KW-0645">Protease</keyword>
<keyword evidence="2" id="KW-0378">Hydrolase</keyword>
<dbReference type="EMBL" id="CP042266">
    <property type="protein sequence ID" value="QDY80919.1"/>
    <property type="molecule type" value="Genomic_DNA"/>
</dbReference>
<proteinExistence type="predicted"/>
<dbReference type="OrthoDB" id="8780795at2"/>
<sequence>MGGGRLCGSDGSGAAGGRGDGGRANGGAGGTGGERSRARSAAAALTSLLALAATSLVAGPAVAKASSASCALARTPAHHSLGLDTWNTAYPRPVRSLDAVMVFLSFPDSAPRTTPAQLTADHFPATSAFFERASYGRFALRAHPQPAWVRMPKASTDYGIRRDWGAGQRRTFLRDALGAADRTVDFSRYDIVYLVADPDAPGVDSDATKVVNFAQPMTYDGTGLRRVVTVFEQHPPDRNVLAHETGHVFDLPDLYQRPVDGKGDWDTYVGDWDVMGSQFGLAPDLFAWHKWKLGWLATGDVRCVTRPEMITLEPVGAAPAPGGALGTRLAVVRTGAGTALAIEARGAAGNDRTTCTEGILLYRVRADTVSGGGPVEVIDTHPETEACWDRSVYPKLADAPLGVGETFTLAGGSGERIRIEVADRTATGAWTVKISTG</sequence>
<accession>A0A5B8IT83</accession>
<dbReference type="GO" id="GO:0006508">
    <property type="term" value="P:proteolysis"/>
    <property type="evidence" value="ECO:0007669"/>
    <property type="project" value="UniProtKB-KW"/>
</dbReference>
<evidence type="ECO:0000313" key="2">
    <source>
        <dbReference type="EMBL" id="QDY80919.1"/>
    </source>
</evidence>
<dbReference type="GO" id="GO:0008237">
    <property type="term" value="F:metallopeptidase activity"/>
    <property type="evidence" value="ECO:0007669"/>
    <property type="project" value="UniProtKB-KW"/>
</dbReference>
<dbReference type="AlphaFoldDB" id="A0A5B8IT83"/>
<reference evidence="2 3" key="1">
    <citation type="submission" date="2019-07" db="EMBL/GenBank/DDBJ databases">
        <authorList>
            <person name="Zhu P."/>
        </authorList>
    </citation>
    <scope>NUCLEOTIDE SEQUENCE [LARGE SCALE GENOMIC DNA]</scope>
    <source>
        <strain evidence="2 3">SSL-25</strain>
    </source>
</reference>
<dbReference type="PANTHER" id="PTHR41775:SF1">
    <property type="entry name" value="PEPTIDASE M6-LIKE DOMAIN-CONTAINING PROTEIN"/>
    <property type="match status" value="1"/>
</dbReference>
<dbReference type="Proteomes" id="UP000320580">
    <property type="component" value="Chromosome"/>
</dbReference>
<gene>
    <name evidence="2" type="ORF">FQU76_10515</name>
</gene>
<dbReference type="SUPFAM" id="SSF55486">
    <property type="entry name" value="Metalloproteases ('zincins'), catalytic domain"/>
    <property type="match status" value="1"/>
</dbReference>
<keyword evidence="3" id="KW-1185">Reference proteome</keyword>
<dbReference type="InterPro" id="IPR008757">
    <property type="entry name" value="Peptidase_M6-like_domain"/>
</dbReference>
<evidence type="ECO:0000256" key="1">
    <source>
        <dbReference type="SAM" id="MobiDB-lite"/>
    </source>
</evidence>
<feature type="compositionally biased region" description="Gly residues" evidence="1">
    <location>
        <begin position="1"/>
        <end position="33"/>
    </location>
</feature>
<keyword evidence="2" id="KW-0482">Metalloprotease</keyword>
<evidence type="ECO:0000313" key="3">
    <source>
        <dbReference type="Proteomes" id="UP000320580"/>
    </source>
</evidence>
<dbReference type="PANTHER" id="PTHR41775">
    <property type="entry name" value="SECRETED PROTEIN-RELATED"/>
    <property type="match status" value="1"/>
</dbReference>
<feature type="region of interest" description="Disordered" evidence="1">
    <location>
        <begin position="1"/>
        <end position="35"/>
    </location>
</feature>
<dbReference type="NCBIfam" id="TIGR03296">
    <property type="entry name" value="M6dom_TIGR03296"/>
    <property type="match status" value="1"/>
</dbReference>
<dbReference type="KEGG" id="sqz:FQU76_10515"/>